<dbReference type="InterPro" id="IPR035948">
    <property type="entry name" value="YwqG-like_sf"/>
</dbReference>
<comment type="caution">
    <text evidence="1">The sequence shown here is derived from an EMBL/GenBank/DDBJ whole genome shotgun (WGS) entry which is preliminary data.</text>
</comment>
<dbReference type="Gene3D" id="2.30.320.10">
    <property type="entry name" value="YwqG-like"/>
    <property type="match status" value="1"/>
</dbReference>
<dbReference type="SUPFAM" id="SSF103032">
    <property type="entry name" value="Hypothetical protein YwqG"/>
    <property type="match status" value="1"/>
</dbReference>
<dbReference type="Pfam" id="PF09234">
    <property type="entry name" value="DUF1963"/>
    <property type="match status" value="1"/>
</dbReference>
<dbReference type="InterPro" id="IPR015315">
    <property type="entry name" value="DUF1963"/>
</dbReference>
<organism evidence="1 2">
    <name type="scientific">Kitasatospora saccharophila</name>
    <dbReference type="NCBI Taxonomy" id="407973"/>
    <lineage>
        <taxon>Bacteria</taxon>
        <taxon>Bacillati</taxon>
        <taxon>Actinomycetota</taxon>
        <taxon>Actinomycetes</taxon>
        <taxon>Kitasatosporales</taxon>
        <taxon>Streptomycetaceae</taxon>
        <taxon>Kitasatospora</taxon>
    </lineage>
</organism>
<dbReference type="Proteomes" id="UP001500897">
    <property type="component" value="Unassembled WGS sequence"/>
</dbReference>
<sequence length="276" mass="30866">MDYQRRFRQAAIERGLPPDEIGEFAELLRFEIRTGPRFDGVPVGQFRGLPRLAVGTRWPSTEWAPLPFVTSYDCAALPRVDGLALPADGSLLFFLDHEPAYEASSWSDDEATNIAEEQKHARVVYVPAGAGTVVVEEPEDAEPVGTTEAPFTAERTELFATVVPVLPWSGHEPRVSDSQEYEECALPHKEELRALVAELWPTPGGFSYLTVGGYTRDAGSPEGTPEQRLGVDRREWTQLARFSRQDGLYETSFMIRNDHLAARRFDEALSFTSFTE</sequence>
<evidence type="ECO:0000313" key="1">
    <source>
        <dbReference type="EMBL" id="GAA2093389.1"/>
    </source>
</evidence>
<name>A0ABN2WIL9_9ACTN</name>
<protein>
    <submittedName>
        <fullName evidence="1">DUF1963 domain-containing protein</fullName>
    </submittedName>
</protein>
<proteinExistence type="predicted"/>
<keyword evidence="2" id="KW-1185">Reference proteome</keyword>
<evidence type="ECO:0000313" key="2">
    <source>
        <dbReference type="Proteomes" id="UP001500897"/>
    </source>
</evidence>
<dbReference type="EMBL" id="BAAANS010000010">
    <property type="protein sequence ID" value="GAA2093389.1"/>
    <property type="molecule type" value="Genomic_DNA"/>
</dbReference>
<reference evidence="1 2" key="1">
    <citation type="journal article" date="2019" name="Int. J. Syst. Evol. Microbiol.">
        <title>The Global Catalogue of Microorganisms (GCM) 10K type strain sequencing project: providing services to taxonomists for standard genome sequencing and annotation.</title>
        <authorList>
            <consortium name="The Broad Institute Genomics Platform"/>
            <consortium name="The Broad Institute Genome Sequencing Center for Infectious Disease"/>
            <person name="Wu L."/>
            <person name="Ma J."/>
        </authorList>
    </citation>
    <scope>NUCLEOTIDE SEQUENCE [LARGE SCALE GENOMIC DNA]</scope>
    <source>
        <strain evidence="1 2">JCM 14559</strain>
    </source>
</reference>
<gene>
    <name evidence="1" type="ORF">GCM10009759_19880</name>
</gene>
<dbReference type="RefSeq" id="WP_344551579.1">
    <property type="nucleotide sequence ID" value="NZ_BAAANS010000010.1"/>
</dbReference>
<accession>A0ABN2WIL9</accession>